<dbReference type="Gene3D" id="3.30.2090.10">
    <property type="entry name" value="Multidrug efflux transporter AcrB TolC docking domain, DN and DC subdomains"/>
    <property type="match status" value="2"/>
</dbReference>
<dbReference type="PANTHER" id="PTHR32063">
    <property type="match status" value="1"/>
</dbReference>
<dbReference type="SUPFAM" id="SSF82693">
    <property type="entry name" value="Multidrug efflux transporter AcrB pore domain, PN1, PN2, PC1 and PC2 subdomains"/>
    <property type="match status" value="2"/>
</dbReference>
<dbReference type="Gene3D" id="3.30.70.1430">
    <property type="entry name" value="Multidrug efflux transporter AcrB pore domain"/>
    <property type="match status" value="2"/>
</dbReference>
<keyword evidence="1" id="KW-0812">Transmembrane</keyword>
<gene>
    <name evidence="2" type="ORF">I6U50_03900</name>
</gene>
<feature type="transmembrane region" description="Helical" evidence="1">
    <location>
        <begin position="901"/>
        <end position="921"/>
    </location>
</feature>
<keyword evidence="1" id="KW-1133">Transmembrane helix</keyword>
<dbReference type="RefSeq" id="WP_198637933.1">
    <property type="nucleotide sequence ID" value="NZ_JAEHNY010000003.1"/>
</dbReference>
<feature type="transmembrane region" description="Helical" evidence="1">
    <location>
        <begin position="427"/>
        <end position="448"/>
    </location>
</feature>
<dbReference type="InterPro" id="IPR001036">
    <property type="entry name" value="Acrflvin-R"/>
</dbReference>
<sequence length="1068" mass="117243">MRKLISYFIKYEVAVNILILAFVIFGIVGVASLNSSFFPLEDSRIININVNYPGSAPEEIEEGIILKIEDNLKGLVGIDRVTSTARESGGSITVEIEQDENIDVMLTEVKNAVDRVPSFPGGMEPLVVSKQERVRPSISFAISGEDVPLVTLKRISEQIENDLRQLDGVSQIEISGFPEEEIEIAVSQDDLLAYNLTFEEVARTVGASNILSTGGTIKTEAEDYLIRANSRSYYADALNDLVIRSSVTGQTTRLSDVAEVRDQFGETSNSSYFNGNIAVNVAISNTNNEDLLSAAKKVKAYIKDYNAKASKIKLDVVSDSSITLSQRTQLLLENGAVGILLVLLFLSIFLNIRLAFWVAFGLPIAFLGMFIFAGQFGVTINVLSLFGMIIVIGILVDDGIVIGENIYQHYEMGKSPIQAALDGTMEVIPPIISAILTTVLAFSTFLFLDSRIGEFFGEVSTVVILTLIVSLVEALIILPAHIAHSKALQARKPEEDKKKKGLAKLFIKMRVVNRVGDNAMSYLRDKFYSPILKFVLRQQILALGILVAILILTIGAIGGNWIRVTLFPSIASDRVSISLLMAEGVNPEKTDSIISMVEAAAWRVNEDFSKRQSGDKDVVENIIKRVGPGNNKASLQVNLLPGEERDFGSPEITNAIRDEVGTVYGVENLTFGSGGNFGGSPVSVSLLGNNLQELEAAKEELKENFENNPLLKDVTDNDPQGIKEINVELKESAYALGLDLNEVMRQIRNGFFGTPVQRFQRGQDEIRVWVRYDLKNRSSINDLDDMRLTTPGGDRVPFEEIASYKIIRGTESISHLNGLREIRVSADMEDPNGSSTEILADIRSNVMPELLAKYPSLSVSYEGQNREANKLTSSAKGVLPVVLFLIYAVIAFTFRSYSQPLLLMIMIPFSIIGVAWGHWIHNFPVNVLSALGIIALVGIMVNDGLVLISKFNVNLRNGMKFENALYEAGRARFRAIFLTSLTTIAGMAPLLLEKSRQAQFLKPMAISISYGIAIATVLTLLLLPLLLSISNNIKVGGKWLATGNKVSNEEVERAIKEQKEEKAHGEVS</sequence>
<dbReference type="PRINTS" id="PR00702">
    <property type="entry name" value="ACRIFLAVINRP"/>
</dbReference>
<protein>
    <submittedName>
        <fullName evidence="2">Efflux RND transporter permease subunit</fullName>
    </submittedName>
</protein>
<organism evidence="2 3">
    <name type="scientific">Salegentibacter maritimus</name>
    <dbReference type="NCBI Taxonomy" id="2794347"/>
    <lineage>
        <taxon>Bacteria</taxon>
        <taxon>Pseudomonadati</taxon>
        <taxon>Bacteroidota</taxon>
        <taxon>Flavobacteriia</taxon>
        <taxon>Flavobacteriales</taxon>
        <taxon>Flavobacteriaceae</taxon>
        <taxon>Salegentibacter</taxon>
    </lineage>
</organism>
<feature type="transmembrane region" description="Helical" evidence="1">
    <location>
        <begin position="330"/>
        <end position="349"/>
    </location>
</feature>
<dbReference type="SUPFAM" id="SSF82714">
    <property type="entry name" value="Multidrug efflux transporter AcrB TolC docking domain, DN and DC subdomains"/>
    <property type="match status" value="2"/>
</dbReference>
<dbReference type="Gene3D" id="3.30.70.1320">
    <property type="entry name" value="Multidrug efflux transporter AcrB pore domain like"/>
    <property type="match status" value="1"/>
</dbReference>
<reference evidence="2 3" key="1">
    <citation type="submission" date="2020-12" db="EMBL/GenBank/DDBJ databases">
        <title>Salegentibacter orientalis sp. nov., isolated from costal sediment.</title>
        <authorList>
            <person name="Lian F.-B."/>
        </authorList>
    </citation>
    <scope>NUCLEOTIDE SEQUENCE [LARGE SCALE GENOMIC DNA]</scope>
    <source>
        <strain evidence="2 3">F60176</strain>
    </source>
</reference>
<feature type="transmembrane region" description="Helical" evidence="1">
    <location>
        <begin position="927"/>
        <end position="953"/>
    </location>
</feature>
<keyword evidence="3" id="KW-1185">Reference proteome</keyword>
<keyword evidence="1" id="KW-0472">Membrane</keyword>
<feature type="transmembrane region" description="Helical" evidence="1">
    <location>
        <begin position="1004"/>
        <end position="1029"/>
    </location>
</feature>
<evidence type="ECO:0000256" key="1">
    <source>
        <dbReference type="SAM" id="Phobius"/>
    </source>
</evidence>
<comment type="caution">
    <text evidence="2">The sequence shown here is derived from an EMBL/GenBank/DDBJ whole genome shotgun (WGS) entry which is preliminary data.</text>
</comment>
<feature type="transmembrane region" description="Helical" evidence="1">
    <location>
        <begin position="12"/>
        <end position="33"/>
    </location>
</feature>
<dbReference type="EMBL" id="JAEHNY010000003">
    <property type="protein sequence ID" value="MBI6119161.1"/>
    <property type="molecule type" value="Genomic_DNA"/>
</dbReference>
<dbReference type="Gene3D" id="3.30.70.1440">
    <property type="entry name" value="Multidrug efflux transporter AcrB pore domain"/>
    <property type="match status" value="1"/>
</dbReference>
<evidence type="ECO:0000313" key="2">
    <source>
        <dbReference type="EMBL" id="MBI6119161.1"/>
    </source>
</evidence>
<evidence type="ECO:0000313" key="3">
    <source>
        <dbReference type="Proteomes" id="UP000635665"/>
    </source>
</evidence>
<dbReference type="Gene3D" id="1.20.1640.10">
    <property type="entry name" value="Multidrug efflux transporter AcrB transmembrane domain"/>
    <property type="match status" value="2"/>
</dbReference>
<feature type="transmembrane region" description="Helical" evidence="1">
    <location>
        <begin position="540"/>
        <end position="562"/>
    </location>
</feature>
<dbReference type="SUPFAM" id="SSF82866">
    <property type="entry name" value="Multidrug efflux transporter AcrB transmembrane domain"/>
    <property type="match status" value="2"/>
</dbReference>
<dbReference type="InterPro" id="IPR027463">
    <property type="entry name" value="AcrB_DN_DC_subdom"/>
</dbReference>
<feature type="transmembrane region" description="Helical" evidence="1">
    <location>
        <begin position="356"/>
        <end position="376"/>
    </location>
</feature>
<feature type="transmembrane region" description="Helical" evidence="1">
    <location>
        <begin position="382"/>
        <end position="407"/>
    </location>
</feature>
<dbReference type="PANTHER" id="PTHR32063:SF33">
    <property type="entry name" value="RND SUPERFAMILY EFFLUX PUMP PERMEASE COMPONENT"/>
    <property type="match status" value="1"/>
</dbReference>
<proteinExistence type="predicted"/>
<feature type="transmembrane region" description="Helical" evidence="1">
    <location>
        <begin position="877"/>
        <end position="894"/>
    </location>
</feature>
<name>A0ABS0TDN9_9FLAO</name>
<feature type="transmembrane region" description="Helical" evidence="1">
    <location>
        <begin position="460"/>
        <end position="482"/>
    </location>
</feature>
<accession>A0ABS0TDN9</accession>
<dbReference type="Pfam" id="PF00873">
    <property type="entry name" value="ACR_tran"/>
    <property type="match status" value="1"/>
</dbReference>
<feature type="transmembrane region" description="Helical" evidence="1">
    <location>
        <begin position="973"/>
        <end position="992"/>
    </location>
</feature>
<dbReference type="Proteomes" id="UP000635665">
    <property type="component" value="Unassembled WGS sequence"/>
</dbReference>